<dbReference type="Proteomes" id="UP000242254">
    <property type="component" value="Unassembled WGS sequence"/>
</dbReference>
<gene>
    <name evidence="1" type="ORF">RHIMIDRAFT_242987</name>
</gene>
<proteinExistence type="predicted"/>
<evidence type="ECO:0000313" key="2">
    <source>
        <dbReference type="Proteomes" id="UP000242254"/>
    </source>
</evidence>
<dbReference type="EMBL" id="KZ303958">
    <property type="protein sequence ID" value="PHZ07163.1"/>
    <property type="molecule type" value="Genomic_DNA"/>
</dbReference>
<evidence type="ECO:0000313" key="1">
    <source>
        <dbReference type="EMBL" id="PHZ07163.1"/>
    </source>
</evidence>
<dbReference type="STRING" id="1340429.A0A2G4SEA2"/>
<dbReference type="AlphaFoldDB" id="A0A2G4SEA2"/>
<accession>A0A2G4SEA2</accession>
<reference evidence="1 2" key="1">
    <citation type="journal article" date="2016" name="Proc. Natl. Acad. Sci. U.S.A.">
        <title>Lipid metabolic changes in an early divergent fungus govern the establishment of a mutualistic symbiosis with endobacteria.</title>
        <authorList>
            <person name="Lastovetsky O.A."/>
            <person name="Gaspar M.L."/>
            <person name="Mondo S.J."/>
            <person name="LaButti K.M."/>
            <person name="Sandor L."/>
            <person name="Grigoriev I.V."/>
            <person name="Henry S.A."/>
            <person name="Pawlowska T.E."/>
        </authorList>
    </citation>
    <scope>NUCLEOTIDE SEQUENCE [LARGE SCALE GENOMIC DNA]</scope>
    <source>
        <strain evidence="1 2">ATCC 52813</strain>
    </source>
</reference>
<organism evidence="1 2">
    <name type="scientific">Rhizopus microsporus ATCC 52813</name>
    <dbReference type="NCBI Taxonomy" id="1340429"/>
    <lineage>
        <taxon>Eukaryota</taxon>
        <taxon>Fungi</taxon>
        <taxon>Fungi incertae sedis</taxon>
        <taxon>Mucoromycota</taxon>
        <taxon>Mucoromycotina</taxon>
        <taxon>Mucoromycetes</taxon>
        <taxon>Mucorales</taxon>
        <taxon>Mucorineae</taxon>
        <taxon>Rhizopodaceae</taxon>
        <taxon>Rhizopus</taxon>
    </lineage>
</organism>
<keyword evidence="2" id="KW-1185">Reference proteome</keyword>
<dbReference type="GeneID" id="35440869"/>
<name>A0A2G4SEA2_RHIZD</name>
<protein>
    <submittedName>
        <fullName evidence="1">Uncharacterized protein</fullName>
    </submittedName>
</protein>
<dbReference type="RefSeq" id="XP_023460871.1">
    <property type="nucleotide sequence ID" value="XM_023609879.1"/>
</dbReference>
<sequence length="179" mass="20012">MSTPISLSASPVIVIEDFDFEIEAMEGHEANAIVISSSDDEFVMSNSDGETNDEEVIAMNELDVEINETFWSLEVQVPIPTARHFYSVITPTPEVTFNFLMNSGVYYGTREDIGTCPGGSLFSLRSAGQRGMVWRCNGILDLTIGIRCCQGTMVSPRLNSFFAMEWVWGKERHPQLDDR</sequence>